<dbReference type="InterPro" id="IPR058163">
    <property type="entry name" value="LysR-type_TF_proteobact-type"/>
</dbReference>
<dbReference type="InterPro" id="IPR005119">
    <property type="entry name" value="LysR_subst-bd"/>
</dbReference>
<evidence type="ECO:0000256" key="1">
    <source>
        <dbReference type="ARBA" id="ARBA00009437"/>
    </source>
</evidence>
<comment type="similarity">
    <text evidence="1">Belongs to the LysR transcriptional regulatory family.</text>
</comment>
<dbReference type="PANTHER" id="PTHR30537:SF5">
    <property type="entry name" value="HTH-TYPE TRANSCRIPTIONAL ACTIVATOR TTDR-RELATED"/>
    <property type="match status" value="1"/>
</dbReference>
<dbReference type="EMBL" id="FXTT01000001">
    <property type="protein sequence ID" value="SMP02290.1"/>
    <property type="molecule type" value="Genomic_DNA"/>
</dbReference>
<dbReference type="Gene3D" id="1.10.10.10">
    <property type="entry name" value="Winged helix-like DNA-binding domain superfamily/Winged helix DNA-binding domain"/>
    <property type="match status" value="1"/>
</dbReference>
<dbReference type="Pfam" id="PF03466">
    <property type="entry name" value="LysR_substrate"/>
    <property type="match status" value="1"/>
</dbReference>
<dbReference type="CDD" id="cd08422">
    <property type="entry name" value="PBP2_CrgA_like"/>
    <property type="match status" value="1"/>
</dbReference>
<comment type="caution">
    <text evidence="6">The sequence shown here is derived from an EMBL/GenBank/DDBJ whole genome shotgun (WGS) entry which is preliminary data.</text>
</comment>
<dbReference type="InterPro" id="IPR000847">
    <property type="entry name" value="LysR_HTH_N"/>
</dbReference>
<accession>A0ABY1N7A6</accession>
<dbReference type="PROSITE" id="PS50931">
    <property type="entry name" value="HTH_LYSR"/>
    <property type="match status" value="1"/>
</dbReference>
<dbReference type="SUPFAM" id="SSF46785">
    <property type="entry name" value="Winged helix' DNA-binding domain"/>
    <property type="match status" value="1"/>
</dbReference>
<evidence type="ECO:0000313" key="6">
    <source>
        <dbReference type="EMBL" id="SMP02290.1"/>
    </source>
</evidence>
<gene>
    <name evidence="6" type="ORF">SAMN06265374_0440</name>
</gene>
<evidence type="ECO:0000256" key="2">
    <source>
        <dbReference type="ARBA" id="ARBA00023015"/>
    </source>
</evidence>
<evidence type="ECO:0000259" key="5">
    <source>
        <dbReference type="PROSITE" id="PS50931"/>
    </source>
</evidence>
<dbReference type="Pfam" id="PF00126">
    <property type="entry name" value="HTH_1"/>
    <property type="match status" value="1"/>
</dbReference>
<dbReference type="GO" id="GO:0003677">
    <property type="term" value="F:DNA binding"/>
    <property type="evidence" value="ECO:0007669"/>
    <property type="project" value="UniProtKB-KW"/>
</dbReference>
<keyword evidence="4" id="KW-0804">Transcription</keyword>
<dbReference type="PANTHER" id="PTHR30537">
    <property type="entry name" value="HTH-TYPE TRANSCRIPTIONAL REGULATOR"/>
    <property type="match status" value="1"/>
</dbReference>
<keyword evidence="2" id="KW-0805">Transcription regulation</keyword>
<dbReference type="Gene3D" id="3.40.190.290">
    <property type="match status" value="1"/>
</dbReference>
<dbReference type="Proteomes" id="UP001157914">
    <property type="component" value="Unassembled WGS sequence"/>
</dbReference>
<reference evidence="6 7" key="1">
    <citation type="submission" date="2017-05" db="EMBL/GenBank/DDBJ databases">
        <authorList>
            <person name="Varghese N."/>
            <person name="Submissions S."/>
        </authorList>
    </citation>
    <scope>NUCLEOTIDE SEQUENCE [LARGE SCALE GENOMIC DNA]</scope>
    <source>
        <strain evidence="6 7">DSM 15949</strain>
    </source>
</reference>
<dbReference type="RefSeq" id="WP_155191189.1">
    <property type="nucleotide sequence ID" value="NZ_BAAAEA010000001.1"/>
</dbReference>
<keyword evidence="3 6" id="KW-0238">DNA-binding</keyword>
<dbReference type="SUPFAM" id="SSF53850">
    <property type="entry name" value="Periplasmic binding protein-like II"/>
    <property type="match status" value="1"/>
</dbReference>
<evidence type="ECO:0000313" key="7">
    <source>
        <dbReference type="Proteomes" id="UP001157914"/>
    </source>
</evidence>
<dbReference type="InterPro" id="IPR036390">
    <property type="entry name" value="WH_DNA-bd_sf"/>
</dbReference>
<keyword evidence="7" id="KW-1185">Reference proteome</keyword>
<organism evidence="6 7">
    <name type="scientific">Roseibium denhamense</name>
    <dbReference type="NCBI Taxonomy" id="76305"/>
    <lineage>
        <taxon>Bacteria</taxon>
        <taxon>Pseudomonadati</taxon>
        <taxon>Pseudomonadota</taxon>
        <taxon>Alphaproteobacteria</taxon>
        <taxon>Hyphomicrobiales</taxon>
        <taxon>Stappiaceae</taxon>
        <taxon>Roseibium</taxon>
    </lineage>
</organism>
<feature type="domain" description="HTH lysR-type" evidence="5">
    <location>
        <begin position="1"/>
        <end position="59"/>
    </location>
</feature>
<evidence type="ECO:0000256" key="3">
    <source>
        <dbReference type="ARBA" id="ARBA00023125"/>
    </source>
</evidence>
<dbReference type="InterPro" id="IPR036388">
    <property type="entry name" value="WH-like_DNA-bd_sf"/>
</dbReference>
<protein>
    <submittedName>
        <fullName evidence="6">DNA-binding transcriptional regulator, LysR family</fullName>
    </submittedName>
</protein>
<evidence type="ECO:0000256" key="4">
    <source>
        <dbReference type="ARBA" id="ARBA00023163"/>
    </source>
</evidence>
<sequence length="293" mass="32097">MYSIADLQTFVAAAKCAGITAAARQLGISSATASHRVTKLEGVLNVTLFHRNSRTFKLTDEGQMFLERVDVILDELQQAELEVGSGSAKLRGHLRMTLSPWILSRFLLPVLGPFRTEHPDLSIEFLAVDRFVPLVEEAQDCAIRVGQLADSALVAQKLCDNHRIICASPRLLDVVGVPETVDDLQDSPWVCLPWQTQFPVNDAKGRKRNVSVARSLAVSNSDMLTVGAVEGLGLAVKSRMAVREELEAGSLVEVLPGSLHGPEAPIWFVSPKESRAGRKTRAILQIARQAFRR</sequence>
<name>A0ABY1N7A6_9HYPH</name>
<proteinExistence type="inferred from homology"/>